<keyword evidence="10" id="KW-0498">Mitosis</keyword>
<dbReference type="GeneID" id="25265147"/>
<dbReference type="InParanoid" id="A0A066VLT0"/>
<keyword evidence="11" id="KW-0995">Kinetochore</keyword>
<keyword evidence="8" id="KW-0132">Cell division</keyword>
<keyword evidence="13" id="KW-0539">Nucleus</keyword>
<dbReference type="OrthoDB" id="5573898at2759"/>
<feature type="region of interest" description="Disordered" evidence="16">
    <location>
        <begin position="629"/>
        <end position="708"/>
    </location>
</feature>
<feature type="region of interest" description="Disordered" evidence="16">
    <location>
        <begin position="411"/>
        <end position="615"/>
    </location>
</feature>
<proteinExistence type="inferred from homology"/>
<feature type="compositionally biased region" description="Low complexity" evidence="16">
    <location>
        <begin position="121"/>
        <end position="131"/>
    </location>
</feature>
<feature type="compositionally biased region" description="Polar residues" evidence="16">
    <location>
        <begin position="184"/>
        <end position="198"/>
    </location>
</feature>
<keyword evidence="18" id="KW-1185">Reference proteome</keyword>
<dbReference type="GO" id="GO:0044732">
    <property type="term" value="C:mitotic spindle pole body"/>
    <property type="evidence" value="ECO:0007669"/>
    <property type="project" value="TreeGrafter"/>
</dbReference>
<evidence type="ECO:0000256" key="1">
    <source>
        <dbReference type="ARBA" id="ARBA00004123"/>
    </source>
</evidence>
<dbReference type="GO" id="GO:0042729">
    <property type="term" value="C:DASH complex"/>
    <property type="evidence" value="ECO:0007669"/>
    <property type="project" value="InterPro"/>
</dbReference>
<dbReference type="PANTHER" id="PTHR28200">
    <property type="entry name" value="DASH COMPLEX SUBUNIT ASK1"/>
    <property type="match status" value="1"/>
</dbReference>
<keyword evidence="7" id="KW-0963">Cytoplasm</keyword>
<feature type="region of interest" description="Disordered" evidence="16">
    <location>
        <begin position="322"/>
        <end position="341"/>
    </location>
</feature>
<dbReference type="InterPro" id="IPR013964">
    <property type="entry name" value="DASH_Ask1"/>
</dbReference>
<protein>
    <recommendedName>
        <fullName evidence="5">DASH complex subunit ASK1</fullName>
    </recommendedName>
</protein>
<reference evidence="17 18" key="1">
    <citation type="submission" date="2014-05" db="EMBL/GenBank/DDBJ databases">
        <title>Draft genome sequence of a rare smut relative, Tilletiaria anomala UBC 951.</title>
        <authorList>
            <consortium name="DOE Joint Genome Institute"/>
            <person name="Toome M."/>
            <person name="Kuo A."/>
            <person name="Henrissat B."/>
            <person name="Lipzen A."/>
            <person name="Tritt A."/>
            <person name="Yoshinaga Y."/>
            <person name="Zane M."/>
            <person name="Barry K."/>
            <person name="Grigoriev I.V."/>
            <person name="Spatafora J.W."/>
            <person name="Aimea M.C."/>
        </authorList>
    </citation>
    <scope>NUCLEOTIDE SEQUENCE [LARGE SCALE GENOMIC DNA]</scope>
    <source>
        <strain evidence="17 18">UBC 951</strain>
    </source>
</reference>
<feature type="region of interest" description="Disordered" evidence="16">
    <location>
        <begin position="121"/>
        <end position="170"/>
    </location>
</feature>
<dbReference type="AlphaFoldDB" id="A0A066VLT0"/>
<comment type="caution">
    <text evidence="17">The sequence shown here is derived from an EMBL/GenBank/DDBJ whole genome shotgun (WGS) entry which is preliminary data.</text>
</comment>
<evidence type="ECO:0000313" key="17">
    <source>
        <dbReference type="EMBL" id="KDN39540.1"/>
    </source>
</evidence>
<evidence type="ECO:0000256" key="2">
    <source>
        <dbReference type="ARBA" id="ARBA00004186"/>
    </source>
</evidence>
<dbReference type="EMBL" id="JMSN01000103">
    <property type="protein sequence ID" value="KDN39540.1"/>
    <property type="molecule type" value="Genomic_DNA"/>
</dbReference>
<dbReference type="Proteomes" id="UP000027361">
    <property type="component" value="Unassembled WGS sequence"/>
</dbReference>
<dbReference type="GO" id="GO:0051301">
    <property type="term" value="P:cell division"/>
    <property type="evidence" value="ECO:0007669"/>
    <property type="project" value="UniProtKB-KW"/>
</dbReference>
<dbReference type="RefSeq" id="XP_013241080.1">
    <property type="nucleotide sequence ID" value="XM_013385626.1"/>
</dbReference>
<accession>A0A066VLT0</accession>
<feature type="compositionally biased region" description="Low complexity" evidence="16">
    <location>
        <begin position="457"/>
        <end position="469"/>
    </location>
</feature>
<evidence type="ECO:0000256" key="4">
    <source>
        <dbReference type="ARBA" id="ARBA00010731"/>
    </source>
</evidence>
<sequence length="708" mass="73336">MAHLPRASIYPGGGAASSSTMRQSMAPGVAACGPGALQGGSGGPQGSSIAEQMSQIDQAITLTLQEIDENFARSHQIITGRILPAVKHYGESSYRISHATRFWRFFFETAAQVQLDINDSSSAYGESSASYDRSRLEQDDLSPLPHGKARGHNHQGEGGDESNASFPGDASLLANDSLYQSMRNTRVSSAPQQKQGSTGEEPRWADLESPYERALRLDIGHEMQTQGHVGRAARDAISHNQGQSAGYGALARDVAELRVDEKDGDDSSWDIATPPKITSAAAAGGVPNAVKASSGNLRNAVLRNAISGTPPVAIRGSARNPFAHSDAVNTPGKAPTLGDGARWNGIADLRKTPLNTNKAQQPDSSLNSFARALHHSPPVTMQFSIPRSKYLRTPAKEAARMVVDDLLRTAGGSRIAPPSSASVATRECDSPRTRFLQRQQASATRGGTGSSHEAPSAAGRRTAPGTGAAVVRSAVIGTPLKTNRRSARGSMPTPPTITRQEQGLPRIGERVGESRHATPASAAGAGGSSSKASSAMLMDEDEGGADPPQLGSYTGYAGRDDDDDDSDSDDDDSDSDSDDDGFAPPIAAPASLSGNRGGASAAPGNDPPSSVLSSSFSALAVQQSLKDDTLFGSKMGPNPFARAGSASLSGAGPTSGSGPGGAPVSGAGSKFQPLGNLEDMGTVYEGRPLFDQDKTNTWSAESPSKGGR</sequence>
<evidence type="ECO:0000256" key="11">
    <source>
        <dbReference type="ARBA" id="ARBA00022838"/>
    </source>
</evidence>
<dbReference type="STRING" id="1037660.A0A066VLT0"/>
<evidence type="ECO:0000256" key="14">
    <source>
        <dbReference type="ARBA" id="ARBA00023306"/>
    </source>
</evidence>
<feature type="compositionally biased region" description="Low complexity" evidence="16">
    <location>
        <begin position="520"/>
        <end position="535"/>
    </location>
</feature>
<organism evidence="17 18">
    <name type="scientific">Tilletiaria anomala (strain ATCC 24038 / CBS 436.72 / UBC 951)</name>
    <dbReference type="NCBI Taxonomy" id="1037660"/>
    <lineage>
        <taxon>Eukaryota</taxon>
        <taxon>Fungi</taxon>
        <taxon>Dikarya</taxon>
        <taxon>Basidiomycota</taxon>
        <taxon>Ustilaginomycotina</taxon>
        <taxon>Exobasidiomycetes</taxon>
        <taxon>Georgefischeriales</taxon>
        <taxon>Tilletiariaceae</taxon>
        <taxon>Tilletiaria</taxon>
    </lineage>
</organism>
<evidence type="ECO:0000313" key="18">
    <source>
        <dbReference type="Proteomes" id="UP000027361"/>
    </source>
</evidence>
<feature type="compositionally biased region" description="Basic and acidic residues" evidence="16">
    <location>
        <begin position="507"/>
        <end position="516"/>
    </location>
</feature>
<comment type="similarity">
    <text evidence="4">Belongs to the DASH complex ASK1 family.</text>
</comment>
<feature type="compositionally biased region" description="Gly residues" evidence="16">
    <location>
        <begin position="653"/>
        <end position="663"/>
    </location>
</feature>
<feature type="region of interest" description="Disordered" evidence="16">
    <location>
        <begin position="184"/>
        <end position="207"/>
    </location>
</feature>
<gene>
    <name evidence="17" type="ORF">K437DRAFT_259031</name>
</gene>
<dbReference type="Pfam" id="PF08655">
    <property type="entry name" value="DASH_Ask1"/>
    <property type="match status" value="1"/>
</dbReference>
<evidence type="ECO:0000256" key="8">
    <source>
        <dbReference type="ARBA" id="ARBA00022618"/>
    </source>
</evidence>
<evidence type="ECO:0000256" key="7">
    <source>
        <dbReference type="ARBA" id="ARBA00022490"/>
    </source>
</evidence>
<evidence type="ECO:0000256" key="6">
    <source>
        <dbReference type="ARBA" id="ARBA00022454"/>
    </source>
</evidence>
<feature type="compositionally biased region" description="Acidic residues" evidence="16">
    <location>
        <begin position="560"/>
        <end position="581"/>
    </location>
</feature>
<name>A0A066VLT0_TILAU</name>
<evidence type="ECO:0000256" key="13">
    <source>
        <dbReference type="ARBA" id="ARBA00023242"/>
    </source>
</evidence>
<evidence type="ECO:0000256" key="15">
    <source>
        <dbReference type="ARBA" id="ARBA00023328"/>
    </source>
</evidence>
<evidence type="ECO:0000256" key="12">
    <source>
        <dbReference type="ARBA" id="ARBA00023212"/>
    </source>
</evidence>
<evidence type="ECO:0000256" key="16">
    <source>
        <dbReference type="SAM" id="MobiDB-lite"/>
    </source>
</evidence>
<comment type="subcellular location">
    <subcellularLocation>
        <location evidence="3">Chromosome</location>
        <location evidence="3">Centromere</location>
        <location evidence="3">Kinetochore</location>
    </subcellularLocation>
    <subcellularLocation>
        <location evidence="2">Cytoplasm</location>
        <location evidence="2">Cytoskeleton</location>
        <location evidence="2">Spindle</location>
    </subcellularLocation>
    <subcellularLocation>
        <location evidence="1">Nucleus</location>
    </subcellularLocation>
</comment>
<dbReference type="GO" id="GO:0005874">
    <property type="term" value="C:microtubule"/>
    <property type="evidence" value="ECO:0007669"/>
    <property type="project" value="UniProtKB-KW"/>
</dbReference>
<dbReference type="GO" id="GO:0072686">
    <property type="term" value="C:mitotic spindle"/>
    <property type="evidence" value="ECO:0007669"/>
    <property type="project" value="InterPro"/>
</dbReference>
<evidence type="ECO:0000256" key="9">
    <source>
        <dbReference type="ARBA" id="ARBA00022701"/>
    </source>
</evidence>
<feature type="compositionally biased region" description="Polar residues" evidence="16">
    <location>
        <begin position="436"/>
        <end position="453"/>
    </location>
</feature>
<keyword evidence="9" id="KW-0493">Microtubule</keyword>
<keyword evidence="12" id="KW-0206">Cytoskeleton</keyword>
<keyword evidence="15" id="KW-0137">Centromere</keyword>
<evidence type="ECO:0000256" key="5">
    <source>
        <dbReference type="ARBA" id="ARBA00014520"/>
    </source>
</evidence>
<feature type="compositionally biased region" description="Low complexity" evidence="16">
    <location>
        <begin position="643"/>
        <end position="652"/>
    </location>
</feature>
<keyword evidence="14" id="KW-0131">Cell cycle</keyword>
<dbReference type="HOGENOM" id="CLU_368857_0_0_1"/>
<evidence type="ECO:0000256" key="10">
    <source>
        <dbReference type="ARBA" id="ARBA00022776"/>
    </source>
</evidence>
<dbReference type="OMA" id="PRAVETH"/>
<dbReference type="GO" id="GO:0008608">
    <property type="term" value="P:attachment of spindle microtubules to kinetochore"/>
    <property type="evidence" value="ECO:0007669"/>
    <property type="project" value="InterPro"/>
</dbReference>
<dbReference type="PANTHER" id="PTHR28200:SF1">
    <property type="entry name" value="DASH COMPLEX SUBUNIT ASK1"/>
    <property type="match status" value="1"/>
</dbReference>
<keyword evidence="6" id="KW-0158">Chromosome</keyword>
<evidence type="ECO:0000256" key="3">
    <source>
        <dbReference type="ARBA" id="ARBA00004629"/>
    </source>
</evidence>